<feature type="compositionally biased region" description="Low complexity" evidence="1">
    <location>
        <begin position="64"/>
        <end position="78"/>
    </location>
</feature>
<comment type="caution">
    <text evidence="3">The sequence shown here is derived from an EMBL/GenBank/DDBJ whole genome shotgun (WGS) entry which is preliminary data.</text>
</comment>
<feature type="region of interest" description="Disordered" evidence="1">
    <location>
        <begin position="360"/>
        <end position="423"/>
    </location>
</feature>
<dbReference type="InterPro" id="IPR054256">
    <property type="entry name" value="DUF6987"/>
</dbReference>
<feature type="compositionally biased region" description="Basic and acidic residues" evidence="1">
    <location>
        <begin position="485"/>
        <end position="498"/>
    </location>
</feature>
<feature type="region of interest" description="Disordered" evidence="1">
    <location>
        <begin position="1366"/>
        <end position="1410"/>
    </location>
</feature>
<feature type="compositionally biased region" description="Basic and acidic residues" evidence="1">
    <location>
        <begin position="803"/>
        <end position="816"/>
    </location>
</feature>
<feature type="region of interest" description="Disordered" evidence="1">
    <location>
        <begin position="1474"/>
        <end position="1503"/>
    </location>
</feature>
<proteinExistence type="predicted"/>
<feature type="region of interest" description="Disordered" evidence="1">
    <location>
        <begin position="201"/>
        <end position="240"/>
    </location>
</feature>
<dbReference type="Proteomes" id="UP000754883">
    <property type="component" value="Unassembled WGS sequence"/>
</dbReference>
<feature type="region of interest" description="Disordered" evidence="1">
    <location>
        <begin position="437"/>
        <end position="887"/>
    </location>
</feature>
<dbReference type="PANTHER" id="PTHR39461">
    <property type="entry name" value="LEA DOMAIN PROTEIN (AFU_ORTHOLOGUE AFUA_8G04920)"/>
    <property type="match status" value="1"/>
</dbReference>
<dbReference type="OrthoDB" id="3937590at2759"/>
<dbReference type="EMBL" id="CABFNO020001566">
    <property type="protein sequence ID" value="CAH0004362.1"/>
    <property type="molecule type" value="Genomic_DNA"/>
</dbReference>
<feature type="compositionally biased region" description="Polar residues" evidence="1">
    <location>
        <begin position="463"/>
        <end position="483"/>
    </location>
</feature>
<feature type="compositionally biased region" description="Basic and acidic residues" evidence="1">
    <location>
        <begin position="775"/>
        <end position="784"/>
    </location>
</feature>
<feature type="region of interest" description="Disordered" evidence="1">
    <location>
        <begin position="990"/>
        <end position="1036"/>
    </location>
</feature>
<organism evidence="3 4">
    <name type="scientific">Clonostachys byssicola</name>
    <dbReference type="NCBI Taxonomy" id="160290"/>
    <lineage>
        <taxon>Eukaryota</taxon>
        <taxon>Fungi</taxon>
        <taxon>Dikarya</taxon>
        <taxon>Ascomycota</taxon>
        <taxon>Pezizomycotina</taxon>
        <taxon>Sordariomycetes</taxon>
        <taxon>Hypocreomycetidae</taxon>
        <taxon>Hypocreales</taxon>
        <taxon>Bionectriaceae</taxon>
        <taxon>Clonostachys</taxon>
    </lineage>
</organism>
<feature type="domain" description="DUF6987" evidence="2">
    <location>
        <begin position="1402"/>
        <end position="1600"/>
    </location>
</feature>
<dbReference type="Pfam" id="PF12396">
    <property type="entry name" value="DUF3659"/>
    <property type="match status" value="9"/>
</dbReference>
<dbReference type="PANTHER" id="PTHR39461:SF1">
    <property type="entry name" value="LEA DOMAIN PROTEIN (AFU_ORTHOLOGUE AFUA_8G04920)"/>
    <property type="match status" value="1"/>
</dbReference>
<evidence type="ECO:0000259" key="2">
    <source>
        <dbReference type="Pfam" id="PF22485"/>
    </source>
</evidence>
<feature type="compositionally biased region" description="Basic and acidic residues" evidence="1">
    <location>
        <begin position="41"/>
        <end position="52"/>
    </location>
</feature>
<feature type="compositionally biased region" description="Basic and acidic residues" evidence="1">
    <location>
        <begin position="388"/>
        <end position="416"/>
    </location>
</feature>
<feature type="region of interest" description="Disordered" evidence="1">
    <location>
        <begin position="1"/>
        <end position="114"/>
    </location>
</feature>
<keyword evidence="4" id="KW-1185">Reference proteome</keyword>
<feature type="compositionally biased region" description="Basic and acidic residues" evidence="1">
    <location>
        <begin position="1377"/>
        <end position="1410"/>
    </location>
</feature>
<feature type="compositionally biased region" description="Pro residues" evidence="1">
    <location>
        <begin position="225"/>
        <end position="236"/>
    </location>
</feature>
<evidence type="ECO:0000313" key="3">
    <source>
        <dbReference type="EMBL" id="CAH0004362.1"/>
    </source>
</evidence>
<dbReference type="InterPro" id="IPR022124">
    <property type="entry name" value="DUF3659"/>
</dbReference>
<reference evidence="3" key="1">
    <citation type="submission" date="2021-10" db="EMBL/GenBank/DDBJ databases">
        <authorList>
            <person name="Piombo E."/>
        </authorList>
    </citation>
    <scope>NUCLEOTIDE SEQUENCE</scope>
</reference>
<accession>A0A9N9UYV7</accession>
<feature type="region of interest" description="Disordered" evidence="1">
    <location>
        <begin position="1068"/>
        <end position="1099"/>
    </location>
</feature>
<dbReference type="Pfam" id="PF22485">
    <property type="entry name" value="DUF6987"/>
    <property type="match status" value="1"/>
</dbReference>
<protein>
    <recommendedName>
        <fullName evidence="2">DUF6987 domain-containing protein</fullName>
    </recommendedName>
</protein>
<gene>
    <name evidence="3" type="ORF">CBYS24578_00011902</name>
</gene>
<feature type="compositionally biased region" description="Basic and acidic residues" evidence="1">
    <location>
        <begin position="268"/>
        <end position="296"/>
    </location>
</feature>
<feature type="compositionally biased region" description="Basic and acidic residues" evidence="1">
    <location>
        <begin position="872"/>
        <end position="886"/>
    </location>
</feature>
<feature type="region of interest" description="Disordered" evidence="1">
    <location>
        <begin position="268"/>
        <end position="344"/>
    </location>
</feature>
<sequence>MTSNSSSAQPSPSRGGSAGEPGPSAPAPDRQTHSTHIFEVPYRKAAEADRPKQTSRPSSPPTPSQQQPASSSSPSSNNKPPPKITPIPRIVPTGSLRYDPPGSEDPPPPKSRHETLAQGLEGRYVDEFGNVLDWDGTVLGRVEGDLPSMVGRPVSQNGEILDTDGDVVGYVSDNYILPERQELGNGLQVDGEGNIYNQDGAVIGKLNEPPNKDAKSSWPAKQRAEPPPPPPKPASAPNPSEIYLDVKSTFDGIQIIMKIPTIFNREHDCAEHDHQKTEEERVKYEDRPRENGDNSHHHNPMSIPGGWKKDTPRETPRDTPAQERSDPTEAIPRSATGLVSESGLIIDHEGRTIGKLAESEDARSLVGNTVTAAGDVVDDAGETVGRASLEDDKEKEYTTGKQEATESPKVQEEDAKSTGGFFSSASSLVKQGLGSFSRSKKNLSDAGQEAAPDAPEVEKAETETQANRSEANLSEAGQPNLVSRSKADLDDVPPKPEDDSFTEAGDPNLKYPPPESALAPSEAPEDESRTEAGESLKSGQSGVPDVPASQGARAPSEAPEDVRTEAGESLKSAKSGASKVPPSQSAGAPSEAPADDLRTEAGESLKGGQSEVPDVPASQAGDAPSEAPEEDVRTEAGESLKSAKSGASKVLPSQGEGAPSEAPADDLRTEAGESLKSVKSGAPDVTPSQAGDAPSEAPADDLRTEAGESLKSGQPGAPDITPSQVGDAPSEVPEEDARTEAGESFKSAKSGVSQIAPSQGADAPSEVPEGSQLELGDKSQRDAQSEVPNLPSEAGDAPSQVPDELRTEAGESRIEGSQDGPVALEDHEQEDDQKTLGGKTDASADKSQVAGTDVPETIGEEQALGEESQAGESKEGEEGEEAEKLDYTILKGAKVNKVGNLVNDKGEMVGRVIEGNVKQLLGKRADEEGNIWNDSGKIVGKGEPISQAERDDHKDFAPFENFPDAIVESDGRVTSKGEQVGIVVEGDPKRLKGSKVDEDGDILDRNGNVVGKAEPKEKDVPVEEEPEKTDTSSLKNAKVNKVGNLVDSRGEVVGKVVEGNIKQLQGRTCDENGDIWDSSGKIIGKGEPLTTGDRDEQKDFAPFENFPNAIVEADGRVTSDGVQVGVVVQGDPKRLKGSKVDEDGDILDRNGNVVGKAESWDEPEAEAEKVVDRSCLAGKRVNKRGNVVDSSGVIYGRVIEGNVANLVGRMCDKEGNVRSESGDIIGKAEIVSEGEREGSKDGPFAELSGLTVSKDGKVVTAAGDVVGRLISGDPKVLAGRSVDEDGDVVDRNGNVLGKAERWEEPEVEKKKDPLAGRRVNREGNVVDDDGNIIGKLVSGDLQICSGKEVDDDGDVVNAKGHTIGHVSLLENIPPEPEPEHVETEEERKAREEEAKQKEEEAKQKAEDEKDRKLAGQLGGCIEQSLDKIRPLCKLITDKIDSAERTPKEDLDEEALVREVKPLIEEGGKILSETNGMIRGLDPDGRIQRQAKQRSGTRDATPEEHHLAEQLKELTGTVTQTIDNAKRKIEGMPHAKKELNPLWGLLMEPLGQILAAVGLLLNGVLGLVGRLLSGLGLAPLVDNILGGLGLNKILGSLGLGSAYDALLGKDKKKDGGKKKGILF</sequence>
<evidence type="ECO:0000256" key="1">
    <source>
        <dbReference type="SAM" id="MobiDB-lite"/>
    </source>
</evidence>
<feature type="compositionally biased region" description="Low complexity" evidence="1">
    <location>
        <begin position="1"/>
        <end position="15"/>
    </location>
</feature>
<evidence type="ECO:0000313" key="4">
    <source>
        <dbReference type="Proteomes" id="UP000754883"/>
    </source>
</evidence>
<name>A0A9N9UYV7_9HYPO</name>
<feature type="compositionally biased region" description="Basic and acidic residues" evidence="1">
    <location>
        <begin position="307"/>
        <end position="327"/>
    </location>
</feature>